<evidence type="ECO:0000256" key="5">
    <source>
        <dbReference type="ARBA" id="ARBA00023242"/>
    </source>
</evidence>
<reference evidence="11" key="1">
    <citation type="journal article" date="2013" name="BMC Genomics">
        <title>Genome and transcriptome sequencing of the halophilic fungus Wallemia ichthyophaga: haloadaptations present and absent.</title>
        <authorList>
            <person name="Zajc J."/>
            <person name="Liu Y."/>
            <person name="Dai W."/>
            <person name="Yang Z."/>
            <person name="Hu J."/>
            <person name="Gostincar C."/>
            <person name="Gunde-Cimerman N."/>
        </authorList>
    </citation>
    <scope>NUCLEOTIDE SEQUENCE [LARGE SCALE GENOMIC DNA]</scope>
    <source>
        <strain evidence="11">EXF-994 / CBS 113033</strain>
    </source>
</reference>
<feature type="domain" description="RRM" evidence="9">
    <location>
        <begin position="66"/>
        <end position="144"/>
    </location>
</feature>
<evidence type="ECO:0000256" key="2">
    <source>
        <dbReference type="ARBA" id="ARBA00004642"/>
    </source>
</evidence>
<evidence type="ECO:0000256" key="6">
    <source>
        <dbReference type="ARBA" id="ARBA00023274"/>
    </source>
</evidence>
<dbReference type="InterPro" id="IPR034143">
    <property type="entry name" value="snRNP70_RRM"/>
</dbReference>
<feature type="compositionally biased region" description="Basic and acidic residues" evidence="8">
    <location>
        <begin position="237"/>
        <end position="272"/>
    </location>
</feature>
<gene>
    <name evidence="10" type="ORF">J056_003311</name>
</gene>
<dbReference type="InterPro" id="IPR000504">
    <property type="entry name" value="RRM_dom"/>
</dbReference>
<proteinExistence type="predicted"/>
<keyword evidence="11" id="KW-1185">Reference proteome</keyword>
<dbReference type="InterPro" id="IPR012677">
    <property type="entry name" value="Nucleotide-bd_a/b_plait_sf"/>
</dbReference>
<dbReference type="SUPFAM" id="SSF54928">
    <property type="entry name" value="RNA-binding domain, RBD"/>
    <property type="match status" value="1"/>
</dbReference>
<dbReference type="InterPro" id="IPR051183">
    <property type="entry name" value="U1_U11-U12_snRNP_70-35kDa"/>
</dbReference>
<dbReference type="EMBL" id="KE007227">
    <property type="protein sequence ID" value="EOR02749.1"/>
    <property type="molecule type" value="Genomic_DNA"/>
</dbReference>
<accession>R9AKM2</accession>
<dbReference type="Pfam" id="PF00076">
    <property type="entry name" value="RRM_1"/>
    <property type="match status" value="1"/>
</dbReference>
<dbReference type="PROSITE" id="PS50102">
    <property type="entry name" value="RRM"/>
    <property type="match status" value="1"/>
</dbReference>
<evidence type="ECO:0000256" key="8">
    <source>
        <dbReference type="SAM" id="MobiDB-lite"/>
    </source>
</evidence>
<organism evidence="10 11">
    <name type="scientific">Wallemia ichthyophaga (strain EXF-994 / CBS 113033)</name>
    <dbReference type="NCBI Taxonomy" id="1299270"/>
    <lineage>
        <taxon>Eukaryota</taxon>
        <taxon>Fungi</taxon>
        <taxon>Dikarya</taxon>
        <taxon>Basidiomycota</taxon>
        <taxon>Wallemiomycotina</taxon>
        <taxon>Wallemiomycetes</taxon>
        <taxon>Wallemiales</taxon>
        <taxon>Wallemiaceae</taxon>
        <taxon>Wallemia</taxon>
    </lineage>
</organism>
<feature type="region of interest" description="Disordered" evidence="8">
    <location>
        <begin position="150"/>
        <end position="272"/>
    </location>
</feature>
<feature type="compositionally biased region" description="Basic and acidic residues" evidence="8">
    <location>
        <begin position="26"/>
        <end position="44"/>
    </location>
</feature>
<feature type="compositionally biased region" description="Basic and acidic residues" evidence="8">
    <location>
        <begin position="1"/>
        <end position="19"/>
    </location>
</feature>
<dbReference type="STRING" id="1299270.R9AKM2"/>
<dbReference type="AlphaFoldDB" id="R9AKM2"/>
<dbReference type="GO" id="GO:0000398">
    <property type="term" value="P:mRNA splicing, via spliceosome"/>
    <property type="evidence" value="ECO:0007669"/>
    <property type="project" value="TreeGrafter"/>
</dbReference>
<dbReference type="PANTHER" id="PTHR13952">
    <property type="entry name" value="U1 SMALL NUCLEAR RIBONUCLEOPROTEIN 70 KD"/>
    <property type="match status" value="1"/>
</dbReference>
<dbReference type="GO" id="GO:0030619">
    <property type="term" value="F:U1 snRNA binding"/>
    <property type="evidence" value="ECO:0007669"/>
    <property type="project" value="InterPro"/>
</dbReference>
<dbReference type="HOGENOM" id="CLU_045151_5_0_1"/>
<evidence type="ECO:0000256" key="4">
    <source>
        <dbReference type="ARBA" id="ARBA00022884"/>
    </source>
</evidence>
<dbReference type="OrthoDB" id="4207594at2759"/>
<dbReference type="CDD" id="cd12236">
    <property type="entry name" value="RRM_snRNP70"/>
    <property type="match status" value="1"/>
</dbReference>
<feature type="compositionally biased region" description="Gly residues" evidence="8">
    <location>
        <begin position="198"/>
        <end position="209"/>
    </location>
</feature>
<dbReference type="GO" id="GO:0071004">
    <property type="term" value="C:U2-type prespliceosome"/>
    <property type="evidence" value="ECO:0007669"/>
    <property type="project" value="TreeGrafter"/>
</dbReference>
<dbReference type="eggNOG" id="KOG0113">
    <property type="taxonomic scope" value="Eukaryota"/>
</dbReference>
<keyword evidence="4 7" id="KW-0694">RNA-binding</keyword>
<comment type="subcellular location">
    <subcellularLocation>
        <location evidence="1">Nucleus speckle</location>
    </subcellularLocation>
    <subcellularLocation>
        <location evidence="2">Nucleus</location>
        <location evidence="2">Nucleoplasm</location>
    </subcellularLocation>
</comment>
<evidence type="ECO:0000259" key="9">
    <source>
        <dbReference type="PROSITE" id="PS50102"/>
    </source>
</evidence>
<dbReference type="GO" id="GO:0003729">
    <property type="term" value="F:mRNA binding"/>
    <property type="evidence" value="ECO:0007669"/>
    <property type="project" value="TreeGrafter"/>
</dbReference>
<feature type="compositionally biased region" description="Pro residues" evidence="8">
    <location>
        <begin position="169"/>
        <end position="179"/>
    </location>
</feature>
<dbReference type="GO" id="GO:0005685">
    <property type="term" value="C:U1 snRNP"/>
    <property type="evidence" value="ECO:0007669"/>
    <property type="project" value="TreeGrafter"/>
</dbReference>
<feature type="compositionally biased region" description="Polar residues" evidence="8">
    <location>
        <begin position="45"/>
        <end position="58"/>
    </location>
</feature>
<keyword evidence="5" id="KW-0539">Nucleus</keyword>
<dbReference type="KEGG" id="wic:J056_003311"/>
<keyword evidence="6 10" id="KW-0687">Ribonucleoprotein</keyword>
<dbReference type="RefSeq" id="XP_009266809.1">
    <property type="nucleotide sequence ID" value="XM_009268534.1"/>
</dbReference>
<dbReference type="Gene3D" id="3.30.70.330">
    <property type="match status" value="1"/>
</dbReference>
<evidence type="ECO:0000256" key="3">
    <source>
        <dbReference type="ARBA" id="ARBA00016996"/>
    </source>
</evidence>
<dbReference type="InterPro" id="IPR035979">
    <property type="entry name" value="RBD_domain_sf"/>
</dbReference>
<name>R9AKM2_WALI9</name>
<dbReference type="GO" id="GO:0016607">
    <property type="term" value="C:nuclear speck"/>
    <property type="evidence" value="ECO:0007669"/>
    <property type="project" value="UniProtKB-SubCell"/>
</dbReference>
<feature type="compositionally biased region" description="Basic and acidic residues" evidence="8">
    <location>
        <begin position="211"/>
        <end position="230"/>
    </location>
</feature>
<protein>
    <recommendedName>
        <fullName evidence="3">U1 small nuclear ribonucleoprotein 70 kDa</fullName>
    </recommendedName>
</protein>
<evidence type="ECO:0000313" key="11">
    <source>
        <dbReference type="Proteomes" id="UP000014064"/>
    </source>
</evidence>
<dbReference type="GO" id="GO:0071011">
    <property type="term" value="C:precatalytic spliceosome"/>
    <property type="evidence" value="ECO:0007669"/>
    <property type="project" value="TreeGrafter"/>
</dbReference>
<dbReference type="Proteomes" id="UP000014064">
    <property type="component" value="Unassembled WGS sequence"/>
</dbReference>
<dbReference type="FunFam" id="3.30.70.330:FF:001585">
    <property type="entry name" value="U1 small nuclear ribonucleoprotein 70 kDa"/>
    <property type="match status" value="1"/>
</dbReference>
<evidence type="ECO:0000256" key="7">
    <source>
        <dbReference type="PROSITE-ProRule" id="PRU00176"/>
    </source>
</evidence>
<evidence type="ECO:0000256" key="1">
    <source>
        <dbReference type="ARBA" id="ARBA00004324"/>
    </source>
</evidence>
<dbReference type="PANTHER" id="PTHR13952:SF5">
    <property type="entry name" value="U1 SMALL NUCLEAR RIBONUCLEOPROTEIN 70 KDA"/>
    <property type="match status" value="1"/>
</dbReference>
<feature type="region of interest" description="Disordered" evidence="8">
    <location>
        <begin position="1"/>
        <end position="58"/>
    </location>
</feature>
<sequence>MDSIRYENEKVTDDQDEKAQQNGINDNDRKSQLQAEKATKRKDTFNSALSQYNPQSDSEAIGDPFKTLFIARLTAETNESDLRKEFEVYGPVERVRIVRHKDTGNSRRYAFIIFEKERDMKAAYKDAEGLKINGNRILVDVERGRTVKNWKPRRLGGGLGGKPKVVIPDLPPPRGPRGPPGGSRGGFGPPGPRRSDGGGRFGPPGGGPGRFSRDRDRDRDGPRFGGDRPMRHWGGPPRDRDRGDRDGPRRSFGGFKREFDGGDDRDAKRYRY</sequence>
<dbReference type="GeneID" id="20376263"/>
<dbReference type="SMART" id="SM00360">
    <property type="entry name" value="RRM"/>
    <property type="match status" value="1"/>
</dbReference>
<evidence type="ECO:0000313" key="10">
    <source>
        <dbReference type="EMBL" id="EOR02749.1"/>
    </source>
</evidence>